<accession>A0ABX0SV51</accession>
<dbReference type="Proteomes" id="UP000754495">
    <property type="component" value="Unassembled WGS sequence"/>
</dbReference>
<evidence type="ECO:0000256" key="4">
    <source>
        <dbReference type="SAM" id="MobiDB-lite"/>
    </source>
</evidence>
<dbReference type="InterPro" id="IPR058245">
    <property type="entry name" value="NreC/VraR/RcsB-like_REC"/>
</dbReference>
<proteinExistence type="predicted"/>
<evidence type="ECO:0000313" key="7">
    <source>
        <dbReference type="EMBL" id="NIH80847.1"/>
    </source>
</evidence>
<keyword evidence="8" id="KW-1185">Reference proteome</keyword>
<keyword evidence="1 3" id="KW-0597">Phosphoprotein</keyword>
<dbReference type="SUPFAM" id="SSF52172">
    <property type="entry name" value="CheY-like"/>
    <property type="match status" value="1"/>
</dbReference>
<dbReference type="PRINTS" id="PR00038">
    <property type="entry name" value="HTHLUXR"/>
</dbReference>
<dbReference type="PROSITE" id="PS50043">
    <property type="entry name" value="HTH_LUXR_2"/>
    <property type="match status" value="1"/>
</dbReference>
<feature type="domain" description="HTH luxR-type" evidence="5">
    <location>
        <begin position="142"/>
        <end position="207"/>
    </location>
</feature>
<reference evidence="7 8" key="1">
    <citation type="submission" date="2020-03" db="EMBL/GenBank/DDBJ databases">
        <title>Sequencing the genomes of 1000 actinobacteria strains.</title>
        <authorList>
            <person name="Klenk H.-P."/>
        </authorList>
    </citation>
    <scope>NUCLEOTIDE SEQUENCE [LARGE SCALE GENOMIC DNA]</scope>
    <source>
        <strain evidence="7 8">DSM 45668</strain>
    </source>
</reference>
<sequence length="248" mass="26597">MISAAVGDDHVLLVEAMVPMLRKSGIDVVVSAHEFGQLVASVRAYEPDVCVLDLRFGEHDHHDGVAAVQAASPRTRIVVLTADATIESMVAAIEAGAAGYVHKSRGCASLVTAIGKVMRGELVTDLPIRRHWRENAETDPEARLLARYLTVRERQCLELLVDGLRTDVMARRLGVSVTTVRSHVQALMTKLGVHSRLEAASFAVRHDLLGEADRQRRADDVRGSTATDGPAGASGRWAGGAGGRASLR</sequence>
<dbReference type="InterPro" id="IPR001789">
    <property type="entry name" value="Sig_transdc_resp-reg_receiver"/>
</dbReference>
<protein>
    <submittedName>
        <fullName evidence="7">Two-component system nitrate/nitrite response regulator NarL</fullName>
    </submittedName>
</protein>
<dbReference type="RefSeq" id="WP_167115717.1">
    <property type="nucleotide sequence ID" value="NZ_JAANOU010000001.1"/>
</dbReference>
<keyword evidence="2" id="KW-0238">DNA-binding</keyword>
<evidence type="ECO:0000259" key="5">
    <source>
        <dbReference type="PROSITE" id="PS50043"/>
    </source>
</evidence>
<evidence type="ECO:0000259" key="6">
    <source>
        <dbReference type="PROSITE" id="PS50110"/>
    </source>
</evidence>
<dbReference type="PROSITE" id="PS50110">
    <property type="entry name" value="RESPONSE_REGULATORY"/>
    <property type="match status" value="1"/>
</dbReference>
<dbReference type="InterPro" id="IPR039420">
    <property type="entry name" value="WalR-like"/>
</dbReference>
<dbReference type="SMART" id="SM00448">
    <property type="entry name" value="REC"/>
    <property type="match status" value="1"/>
</dbReference>
<dbReference type="EMBL" id="JAANOU010000001">
    <property type="protein sequence ID" value="NIH80847.1"/>
    <property type="molecule type" value="Genomic_DNA"/>
</dbReference>
<evidence type="ECO:0000313" key="8">
    <source>
        <dbReference type="Proteomes" id="UP000754495"/>
    </source>
</evidence>
<comment type="caution">
    <text evidence="7">The sequence shown here is derived from an EMBL/GenBank/DDBJ whole genome shotgun (WGS) entry which is preliminary data.</text>
</comment>
<dbReference type="InterPro" id="IPR000792">
    <property type="entry name" value="Tscrpt_reg_LuxR_C"/>
</dbReference>
<dbReference type="PANTHER" id="PTHR43214">
    <property type="entry name" value="TWO-COMPONENT RESPONSE REGULATOR"/>
    <property type="match status" value="1"/>
</dbReference>
<dbReference type="CDD" id="cd06170">
    <property type="entry name" value="LuxR_C_like"/>
    <property type="match status" value="1"/>
</dbReference>
<feature type="region of interest" description="Disordered" evidence="4">
    <location>
        <begin position="214"/>
        <end position="248"/>
    </location>
</feature>
<dbReference type="SUPFAM" id="SSF46894">
    <property type="entry name" value="C-terminal effector domain of the bipartite response regulators"/>
    <property type="match status" value="1"/>
</dbReference>
<dbReference type="Gene3D" id="3.40.50.2300">
    <property type="match status" value="1"/>
</dbReference>
<feature type="compositionally biased region" description="Gly residues" evidence="4">
    <location>
        <begin position="237"/>
        <end position="248"/>
    </location>
</feature>
<evidence type="ECO:0000256" key="2">
    <source>
        <dbReference type="ARBA" id="ARBA00023125"/>
    </source>
</evidence>
<dbReference type="CDD" id="cd17535">
    <property type="entry name" value="REC_NarL-like"/>
    <property type="match status" value="1"/>
</dbReference>
<organism evidence="7 8">
    <name type="scientific">Amycolatopsis viridis</name>
    <dbReference type="NCBI Taxonomy" id="185678"/>
    <lineage>
        <taxon>Bacteria</taxon>
        <taxon>Bacillati</taxon>
        <taxon>Actinomycetota</taxon>
        <taxon>Actinomycetes</taxon>
        <taxon>Pseudonocardiales</taxon>
        <taxon>Pseudonocardiaceae</taxon>
        <taxon>Amycolatopsis</taxon>
    </lineage>
</organism>
<name>A0ABX0SV51_9PSEU</name>
<evidence type="ECO:0000256" key="3">
    <source>
        <dbReference type="PROSITE-ProRule" id="PRU00169"/>
    </source>
</evidence>
<dbReference type="Pfam" id="PF00072">
    <property type="entry name" value="Response_reg"/>
    <property type="match status" value="1"/>
</dbReference>
<dbReference type="InterPro" id="IPR011006">
    <property type="entry name" value="CheY-like_superfamily"/>
</dbReference>
<dbReference type="Pfam" id="PF00196">
    <property type="entry name" value="GerE"/>
    <property type="match status" value="1"/>
</dbReference>
<gene>
    <name evidence="7" type="ORF">FHX46_003377</name>
</gene>
<feature type="modified residue" description="4-aspartylphosphate" evidence="3">
    <location>
        <position position="53"/>
    </location>
</feature>
<dbReference type="InterPro" id="IPR016032">
    <property type="entry name" value="Sig_transdc_resp-reg_C-effctor"/>
</dbReference>
<feature type="domain" description="Response regulatory" evidence="6">
    <location>
        <begin position="3"/>
        <end position="118"/>
    </location>
</feature>
<evidence type="ECO:0000256" key="1">
    <source>
        <dbReference type="ARBA" id="ARBA00022553"/>
    </source>
</evidence>
<dbReference type="SMART" id="SM00421">
    <property type="entry name" value="HTH_LUXR"/>
    <property type="match status" value="1"/>
</dbReference>